<dbReference type="Proteomes" id="UP001201812">
    <property type="component" value="Unassembled WGS sequence"/>
</dbReference>
<dbReference type="EMBL" id="JAKKPZ010000393">
    <property type="protein sequence ID" value="KAI1695546.1"/>
    <property type="molecule type" value="Genomic_DNA"/>
</dbReference>
<name>A0AAD4MHS0_9BILA</name>
<evidence type="ECO:0000256" key="1">
    <source>
        <dbReference type="SAM" id="Phobius"/>
    </source>
</evidence>
<comment type="caution">
    <text evidence="2">The sequence shown here is derived from an EMBL/GenBank/DDBJ whole genome shotgun (WGS) entry which is preliminary data.</text>
</comment>
<evidence type="ECO:0000313" key="3">
    <source>
        <dbReference type="Proteomes" id="UP001201812"/>
    </source>
</evidence>
<gene>
    <name evidence="2" type="ORF">DdX_19518</name>
</gene>
<evidence type="ECO:0000313" key="2">
    <source>
        <dbReference type="EMBL" id="KAI1695546.1"/>
    </source>
</evidence>
<sequence>MAMSTRKKVEIPDKAWLETLKFLMGPQWQKMRFVSHQLAEVVRNNISELPRIIIDNVKFSDVSENFNTLKHSFDSEVGPLRGPHFARKRGACTAGDWVRHRFAHRHQYALVCISMPTAISGQIGLFLSVNSL</sequence>
<feature type="transmembrane region" description="Helical" evidence="1">
    <location>
        <begin position="108"/>
        <end position="129"/>
    </location>
</feature>
<proteinExistence type="predicted"/>
<keyword evidence="1" id="KW-0812">Transmembrane</keyword>
<reference evidence="2" key="1">
    <citation type="submission" date="2022-01" db="EMBL/GenBank/DDBJ databases">
        <title>Genome Sequence Resource for Two Populations of Ditylenchus destructor, the Migratory Endoparasitic Phytonematode.</title>
        <authorList>
            <person name="Zhang H."/>
            <person name="Lin R."/>
            <person name="Xie B."/>
        </authorList>
    </citation>
    <scope>NUCLEOTIDE SEQUENCE</scope>
    <source>
        <strain evidence="2">BazhouSP</strain>
    </source>
</reference>
<keyword evidence="3" id="KW-1185">Reference proteome</keyword>
<dbReference type="AlphaFoldDB" id="A0AAD4MHS0"/>
<accession>A0AAD4MHS0</accession>
<keyword evidence="1" id="KW-1133">Transmembrane helix</keyword>
<protein>
    <submittedName>
        <fullName evidence="2">Uncharacterized protein</fullName>
    </submittedName>
</protein>
<organism evidence="2 3">
    <name type="scientific">Ditylenchus destructor</name>
    <dbReference type="NCBI Taxonomy" id="166010"/>
    <lineage>
        <taxon>Eukaryota</taxon>
        <taxon>Metazoa</taxon>
        <taxon>Ecdysozoa</taxon>
        <taxon>Nematoda</taxon>
        <taxon>Chromadorea</taxon>
        <taxon>Rhabditida</taxon>
        <taxon>Tylenchina</taxon>
        <taxon>Tylenchomorpha</taxon>
        <taxon>Sphaerularioidea</taxon>
        <taxon>Anguinidae</taxon>
        <taxon>Anguininae</taxon>
        <taxon>Ditylenchus</taxon>
    </lineage>
</organism>
<keyword evidence="1" id="KW-0472">Membrane</keyword>